<dbReference type="InterPro" id="IPR018228">
    <property type="entry name" value="DNase_TatD-rel_CS"/>
</dbReference>
<gene>
    <name evidence="2" type="ORF">ACFQ3F_13005</name>
</gene>
<keyword evidence="3" id="KW-1185">Reference proteome</keyword>
<comment type="caution">
    <text evidence="2">The sequence shown here is derived from an EMBL/GenBank/DDBJ whole genome shotgun (WGS) entry which is preliminary data.</text>
</comment>
<dbReference type="InterPro" id="IPR052349">
    <property type="entry name" value="Metallo-hydrolase_Enzymes"/>
</dbReference>
<evidence type="ECO:0000259" key="1">
    <source>
        <dbReference type="Pfam" id="PF07969"/>
    </source>
</evidence>
<dbReference type="EMBL" id="JBHTLX010000017">
    <property type="protein sequence ID" value="MFD1248711.1"/>
    <property type="molecule type" value="Genomic_DNA"/>
</dbReference>
<feature type="domain" description="Amidohydrolase 3" evidence="1">
    <location>
        <begin position="110"/>
        <end position="393"/>
    </location>
</feature>
<evidence type="ECO:0000313" key="2">
    <source>
        <dbReference type="EMBL" id="MFD1248711.1"/>
    </source>
</evidence>
<protein>
    <submittedName>
        <fullName evidence="2">Amidohydrolase</fullName>
    </submittedName>
</protein>
<dbReference type="NCBIfam" id="NF004636">
    <property type="entry name" value="PRK05985.1"/>
    <property type="match status" value="1"/>
</dbReference>
<dbReference type="PROSITE" id="PS01137">
    <property type="entry name" value="TATD_1"/>
    <property type="match status" value="1"/>
</dbReference>
<dbReference type="Proteomes" id="UP001597229">
    <property type="component" value="Unassembled WGS sequence"/>
</dbReference>
<dbReference type="PANTHER" id="PTHR32027:SF9">
    <property type="entry name" value="BLL3847 PROTEIN"/>
    <property type="match status" value="1"/>
</dbReference>
<dbReference type="InterPro" id="IPR032466">
    <property type="entry name" value="Metal_Hydrolase"/>
</dbReference>
<dbReference type="Pfam" id="PF07969">
    <property type="entry name" value="Amidohydro_3"/>
    <property type="match status" value="1"/>
</dbReference>
<dbReference type="InterPro" id="IPR011059">
    <property type="entry name" value="Metal-dep_hydrolase_composite"/>
</dbReference>
<dbReference type="RefSeq" id="WP_367919233.1">
    <property type="nucleotide sequence ID" value="NZ_BAABAC010000020.1"/>
</dbReference>
<dbReference type="Gene3D" id="3.20.20.140">
    <property type="entry name" value="Metal-dependent hydrolases"/>
    <property type="match status" value="1"/>
</dbReference>
<accession>A0ABW3W102</accession>
<dbReference type="SUPFAM" id="SSF51338">
    <property type="entry name" value="Composite domain of metallo-dependent hydrolases"/>
    <property type="match status" value="1"/>
</dbReference>
<organism evidence="2 3">
    <name type="scientific">Nocardioides ginsengisoli</name>
    <dbReference type="NCBI Taxonomy" id="363868"/>
    <lineage>
        <taxon>Bacteria</taxon>
        <taxon>Bacillati</taxon>
        <taxon>Actinomycetota</taxon>
        <taxon>Actinomycetes</taxon>
        <taxon>Propionibacteriales</taxon>
        <taxon>Nocardioidaceae</taxon>
        <taxon>Nocardioides</taxon>
    </lineage>
</organism>
<sequence length="402" mass="42313">MTASLFVRQARLTGHAELQDVLVHEGRIARIVATGTLPEAPAAEIPVVDVAGQVVLPGLIDTHCHIDKTLWGGPWVPHSAGPELVDRIANERERREEFGLPSPDNAAALLRTVAALGTTRVRTHTDVDPGIGLGGIESVAKAADAVRGLVDVEQVAFPQDGVIRRPGTLELLEAAIDAGATSLGGIDPAGVDQDPLGQLDALFEIAARRGVSIDIHLHDEGSLGAWQFGLVAQRTIAYGLQGRVALSHADALGTVPDVERHRLIDMLADSGVAIITAAVYNVPVPSVRELAENGVTLACGSDGIRDLWGPYGNGDMIERAMHVAYRNGLRRDEDLELALDCATHNAARLVGLESYGLVAGAPADLVVVPARTAAEAVVARPTRSLVVKDGRVIARDGQLVES</sequence>
<reference evidence="3" key="1">
    <citation type="journal article" date="2019" name="Int. J. Syst. Evol. Microbiol.">
        <title>The Global Catalogue of Microorganisms (GCM) 10K type strain sequencing project: providing services to taxonomists for standard genome sequencing and annotation.</title>
        <authorList>
            <consortium name="The Broad Institute Genomics Platform"/>
            <consortium name="The Broad Institute Genome Sequencing Center for Infectious Disease"/>
            <person name="Wu L."/>
            <person name="Ma J."/>
        </authorList>
    </citation>
    <scope>NUCLEOTIDE SEQUENCE [LARGE SCALE GENOMIC DNA]</scope>
    <source>
        <strain evidence="3">CCUG 52478</strain>
    </source>
</reference>
<dbReference type="CDD" id="cd01293">
    <property type="entry name" value="Bact_CD"/>
    <property type="match status" value="1"/>
</dbReference>
<name>A0ABW3W102_9ACTN</name>
<dbReference type="PANTHER" id="PTHR32027">
    <property type="entry name" value="CYTOSINE DEAMINASE"/>
    <property type="match status" value="1"/>
</dbReference>
<dbReference type="InterPro" id="IPR013108">
    <property type="entry name" value="Amidohydro_3"/>
</dbReference>
<evidence type="ECO:0000313" key="3">
    <source>
        <dbReference type="Proteomes" id="UP001597229"/>
    </source>
</evidence>
<dbReference type="Gene3D" id="2.30.40.10">
    <property type="entry name" value="Urease, subunit C, domain 1"/>
    <property type="match status" value="1"/>
</dbReference>
<dbReference type="SUPFAM" id="SSF51556">
    <property type="entry name" value="Metallo-dependent hydrolases"/>
    <property type="match status" value="1"/>
</dbReference>
<proteinExistence type="predicted"/>